<dbReference type="EMBL" id="FTNV01000001">
    <property type="protein sequence ID" value="SIS03732.1"/>
    <property type="molecule type" value="Genomic_DNA"/>
</dbReference>
<dbReference type="Proteomes" id="UP000186019">
    <property type="component" value="Unassembled WGS sequence"/>
</dbReference>
<dbReference type="AlphaFoldDB" id="A0A1N7FTP0"/>
<evidence type="ECO:0000259" key="1">
    <source>
        <dbReference type="Pfam" id="PF06568"/>
    </source>
</evidence>
<accession>A0A1N7FTP0</accession>
<proteinExistence type="predicted"/>
<dbReference type="Pfam" id="PF06568">
    <property type="entry name" value="YjiS-like"/>
    <property type="match status" value="1"/>
</dbReference>
<reference evidence="3" key="1">
    <citation type="submission" date="2017-01" db="EMBL/GenBank/DDBJ databases">
        <authorList>
            <person name="Varghese N."/>
            <person name="Submissions S."/>
        </authorList>
    </citation>
    <scope>NUCLEOTIDE SEQUENCE [LARGE SCALE GENOMIC DNA]</scope>
    <source>
        <strain evidence="3">DSM 29590</strain>
    </source>
</reference>
<sequence>MSRHLAFQPRPFIAIARKTTRLTDAIGHALRSAARNWKRRKMIAALDALDDRTLQEIGVHRAEIGRLVETLDDRELVMRPVNQGDRTAEPVQRAYLKAA</sequence>
<evidence type="ECO:0000313" key="2">
    <source>
        <dbReference type="EMBL" id="SIS03732.1"/>
    </source>
</evidence>
<dbReference type="InterPro" id="IPR009506">
    <property type="entry name" value="YjiS-like"/>
</dbReference>
<name>A0A1N7FTP0_9RHOB</name>
<keyword evidence="3" id="KW-1185">Reference proteome</keyword>
<feature type="domain" description="YjiS-like" evidence="1">
    <location>
        <begin position="30"/>
        <end position="64"/>
    </location>
</feature>
<gene>
    <name evidence="2" type="ORF">SAMN05421666_1365</name>
</gene>
<dbReference type="OrthoDB" id="7876746at2"/>
<evidence type="ECO:0000313" key="3">
    <source>
        <dbReference type="Proteomes" id="UP000186019"/>
    </source>
</evidence>
<protein>
    <recommendedName>
        <fullName evidence="1">YjiS-like domain-containing protein</fullName>
    </recommendedName>
</protein>
<organism evidence="2 3">
    <name type="scientific">Roseovarius nanhaiticus</name>
    <dbReference type="NCBI Taxonomy" id="573024"/>
    <lineage>
        <taxon>Bacteria</taxon>
        <taxon>Pseudomonadati</taxon>
        <taxon>Pseudomonadota</taxon>
        <taxon>Alphaproteobacteria</taxon>
        <taxon>Rhodobacterales</taxon>
        <taxon>Roseobacteraceae</taxon>
        <taxon>Roseovarius</taxon>
    </lineage>
</organism>